<comment type="caution">
    <text evidence="1">The sequence shown here is derived from an EMBL/GenBank/DDBJ whole genome shotgun (WGS) entry which is preliminary data.</text>
</comment>
<keyword evidence="2" id="KW-1185">Reference proteome</keyword>
<reference evidence="1" key="1">
    <citation type="journal article" date="2021" name="Nat. Commun.">
        <title>Genetic determinants of endophytism in the Arabidopsis root mycobiome.</title>
        <authorList>
            <person name="Mesny F."/>
            <person name="Miyauchi S."/>
            <person name="Thiergart T."/>
            <person name="Pickel B."/>
            <person name="Atanasova L."/>
            <person name="Karlsson M."/>
            <person name="Huettel B."/>
            <person name="Barry K.W."/>
            <person name="Haridas S."/>
            <person name="Chen C."/>
            <person name="Bauer D."/>
            <person name="Andreopoulos W."/>
            <person name="Pangilinan J."/>
            <person name="LaButti K."/>
            <person name="Riley R."/>
            <person name="Lipzen A."/>
            <person name="Clum A."/>
            <person name="Drula E."/>
            <person name="Henrissat B."/>
            <person name="Kohler A."/>
            <person name="Grigoriev I.V."/>
            <person name="Martin F.M."/>
            <person name="Hacquard S."/>
        </authorList>
    </citation>
    <scope>NUCLEOTIDE SEQUENCE</scope>
    <source>
        <strain evidence="1">MPI-SDFR-AT-0120</strain>
    </source>
</reference>
<evidence type="ECO:0000313" key="1">
    <source>
        <dbReference type="EMBL" id="KAH7077184.1"/>
    </source>
</evidence>
<dbReference type="AlphaFoldDB" id="A0A8K0VUB0"/>
<organism evidence="1 2">
    <name type="scientific">Paraphoma chrysanthemicola</name>
    <dbReference type="NCBI Taxonomy" id="798071"/>
    <lineage>
        <taxon>Eukaryota</taxon>
        <taxon>Fungi</taxon>
        <taxon>Dikarya</taxon>
        <taxon>Ascomycota</taxon>
        <taxon>Pezizomycotina</taxon>
        <taxon>Dothideomycetes</taxon>
        <taxon>Pleosporomycetidae</taxon>
        <taxon>Pleosporales</taxon>
        <taxon>Pleosporineae</taxon>
        <taxon>Phaeosphaeriaceae</taxon>
        <taxon>Paraphoma</taxon>
    </lineage>
</organism>
<dbReference type="EMBL" id="JAGMVJ010000018">
    <property type="protein sequence ID" value="KAH7077184.1"/>
    <property type="molecule type" value="Genomic_DNA"/>
</dbReference>
<dbReference type="OrthoDB" id="3482512at2759"/>
<name>A0A8K0VUB0_9PLEO</name>
<protein>
    <submittedName>
        <fullName evidence="1">Uncharacterized protein</fullName>
    </submittedName>
</protein>
<evidence type="ECO:0000313" key="2">
    <source>
        <dbReference type="Proteomes" id="UP000813461"/>
    </source>
</evidence>
<sequence length="374" mass="42576">MSKKKGSQQQENFWTKRLLDPIGNWLSNRAISRNENNLRQIRQYLNEISPDSCLILFTKTLRQLLDGNQDVDSIFKSNATTDRSGKRVWKRDNFAGFLQSRLPGNAAVTASIPILWCTFCTAAAFPFSMRSSNPEIDTDDFRRAFVLVVTRGYELLGARSDGDTSDRRGSSESYADKVPRLARIIFRSLSTPWVQSATPARNSHESLQLQDIKDTISFTRPIITEELCVQPLREADEEWDAAARRIQLADHEQSESSESPIAISKANFQKIVQLLFLQHVEDRFWRAGLNNYSFQRSGDIVYSQLSSDPEEISRAANLASAFTAHQFPGGEDYITLEQFQVCCTERHCQLFGPREITVCQFVPQTFCPFSMFPT</sequence>
<gene>
    <name evidence="1" type="ORF">FB567DRAFT_144288</name>
</gene>
<proteinExistence type="predicted"/>
<dbReference type="Proteomes" id="UP000813461">
    <property type="component" value="Unassembled WGS sequence"/>
</dbReference>
<accession>A0A8K0VUB0</accession>